<protein>
    <recommendedName>
        <fullName evidence="5">UMOD/GP2/OIT3-like D8C domain-containing protein</fullName>
    </recommendedName>
</protein>
<dbReference type="InterPro" id="IPR057774">
    <property type="entry name" value="D8C_UMOD/GP2/OIT3-like"/>
</dbReference>
<dbReference type="EMBL" id="CALNXJ010000003">
    <property type="protein sequence ID" value="CAH3035891.1"/>
    <property type="molecule type" value="Genomic_DNA"/>
</dbReference>
<gene>
    <name evidence="6" type="ORF">PMEA_00016539</name>
</gene>
<keyword evidence="2" id="KW-1015">Disulfide bond</keyword>
<evidence type="ECO:0000256" key="3">
    <source>
        <dbReference type="SAM" id="MobiDB-lite"/>
    </source>
</evidence>
<sequence length="214" mass="23622">MSTRRISAFLVFLLLVTLMKEAKPVLGGKGGGKFSKLSNRVKELEESMEELGECKEACSMISELKERLTAVEGEIEELKKEPPTNPPTNPPPLAPECEGYKVLDSADRKNTYGMGNAACDNNMEEAWYRFTGAAGSKMPESSPNKNMCGTHAPGWLNGQHPSVAEGKVSRQVCFNWNSNSCNWQANIEVLNCDSFFIYKLVKPPACQLRYCGSD</sequence>
<evidence type="ECO:0000313" key="7">
    <source>
        <dbReference type="Proteomes" id="UP001159428"/>
    </source>
</evidence>
<proteinExistence type="predicted"/>
<feature type="compositionally biased region" description="Pro residues" evidence="3">
    <location>
        <begin position="83"/>
        <end position="94"/>
    </location>
</feature>
<evidence type="ECO:0000256" key="2">
    <source>
        <dbReference type="ARBA" id="ARBA00023157"/>
    </source>
</evidence>
<feature type="region of interest" description="Disordered" evidence="3">
    <location>
        <begin position="76"/>
        <end position="95"/>
    </location>
</feature>
<evidence type="ECO:0000256" key="1">
    <source>
        <dbReference type="ARBA" id="ARBA00022729"/>
    </source>
</evidence>
<accession>A0AAU9VUN0</accession>
<organism evidence="6 7">
    <name type="scientific">Pocillopora meandrina</name>
    <dbReference type="NCBI Taxonomy" id="46732"/>
    <lineage>
        <taxon>Eukaryota</taxon>
        <taxon>Metazoa</taxon>
        <taxon>Cnidaria</taxon>
        <taxon>Anthozoa</taxon>
        <taxon>Hexacorallia</taxon>
        <taxon>Scleractinia</taxon>
        <taxon>Astrocoeniina</taxon>
        <taxon>Pocilloporidae</taxon>
        <taxon>Pocillopora</taxon>
    </lineage>
</organism>
<dbReference type="Pfam" id="PF23283">
    <property type="entry name" value="D8C_UMOD"/>
    <property type="match status" value="1"/>
</dbReference>
<evidence type="ECO:0000256" key="4">
    <source>
        <dbReference type="SAM" id="SignalP"/>
    </source>
</evidence>
<dbReference type="Proteomes" id="UP001159428">
    <property type="component" value="Unassembled WGS sequence"/>
</dbReference>
<name>A0AAU9VUN0_9CNID</name>
<keyword evidence="1 4" id="KW-0732">Signal</keyword>
<feature type="signal peptide" evidence="4">
    <location>
        <begin position="1"/>
        <end position="22"/>
    </location>
</feature>
<dbReference type="PANTHER" id="PTHR36191:SF4">
    <property type="entry name" value="VWFD DOMAIN-CONTAINING PROTEIN"/>
    <property type="match status" value="1"/>
</dbReference>
<feature type="chain" id="PRO_5043639430" description="UMOD/GP2/OIT3-like D8C domain-containing protein" evidence="4">
    <location>
        <begin position="23"/>
        <end position="214"/>
    </location>
</feature>
<evidence type="ECO:0000313" key="6">
    <source>
        <dbReference type="EMBL" id="CAH3035891.1"/>
    </source>
</evidence>
<dbReference type="AlphaFoldDB" id="A0AAU9VUN0"/>
<comment type="caution">
    <text evidence="6">The sequence shown here is derived from an EMBL/GenBank/DDBJ whole genome shotgun (WGS) entry which is preliminary data.</text>
</comment>
<feature type="domain" description="UMOD/GP2/OIT3-like D8C" evidence="5">
    <location>
        <begin position="134"/>
        <end position="211"/>
    </location>
</feature>
<evidence type="ECO:0000259" key="5">
    <source>
        <dbReference type="Pfam" id="PF23283"/>
    </source>
</evidence>
<reference evidence="6 7" key="1">
    <citation type="submission" date="2022-05" db="EMBL/GenBank/DDBJ databases">
        <authorList>
            <consortium name="Genoscope - CEA"/>
            <person name="William W."/>
        </authorList>
    </citation>
    <scope>NUCLEOTIDE SEQUENCE [LARGE SCALE GENOMIC DNA]</scope>
</reference>
<dbReference type="PANTHER" id="PTHR36191">
    <property type="entry name" value="ENDO/EXONUCLEASE/PHOSPHATASE DOMAIN-CONTAINING PROTEIN-RELATED"/>
    <property type="match status" value="1"/>
</dbReference>
<keyword evidence="7" id="KW-1185">Reference proteome</keyword>